<keyword evidence="4" id="KW-1185">Reference proteome</keyword>
<sequence length="145" mass="15851">MKKLFCAMALLLVWAVSAQASTVYLKYGGTIKAKRVWREKGKVVVLVNRDSITSFTPGEVNLKKTFPPRKKRVKRIVATPAVSTTTPGVTAPGAAPAPGTPTAKGDKKISLPSLPNKLPERPIPQASEEGAIRKQKREMEERMKE</sequence>
<organism evidence="3 4">
    <name type="scientific">Trichlorobacter thiogenes</name>
    <dbReference type="NCBI Taxonomy" id="115783"/>
    <lineage>
        <taxon>Bacteria</taxon>
        <taxon>Pseudomonadati</taxon>
        <taxon>Thermodesulfobacteriota</taxon>
        <taxon>Desulfuromonadia</taxon>
        <taxon>Geobacterales</taxon>
        <taxon>Geobacteraceae</taxon>
        <taxon>Trichlorobacter</taxon>
    </lineage>
</organism>
<dbReference type="AlphaFoldDB" id="A0A1T4MBH3"/>
<protein>
    <submittedName>
        <fullName evidence="3">Uncharacterized protein</fullName>
    </submittedName>
</protein>
<feature type="compositionally biased region" description="Low complexity" evidence="1">
    <location>
        <begin position="78"/>
        <end position="103"/>
    </location>
</feature>
<accession>A0A1T4MBH3</accession>
<dbReference type="EMBL" id="FUWR01000005">
    <property type="protein sequence ID" value="SJZ64369.1"/>
    <property type="molecule type" value="Genomic_DNA"/>
</dbReference>
<feature type="region of interest" description="Disordered" evidence="1">
    <location>
        <begin position="78"/>
        <end position="145"/>
    </location>
</feature>
<dbReference type="Proteomes" id="UP000190102">
    <property type="component" value="Unassembled WGS sequence"/>
</dbReference>
<feature type="chain" id="PRO_5012549527" evidence="2">
    <location>
        <begin position="21"/>
        <end position="145"/>
    </location>
</feature>
<keyword evidence="2" id="KW-0732">Signal</keyword>
<evidence type="ECO:0000256" key="2">
    <source>
        <dbReference type="SAM" id="SignalP"/>
    </source>
</evidence>
<gene>
    <name evidence="3" type="ORF">SAMN02745119_01218</name>
</gene>
<evidence type="ECO:0000256" key="1">
    <source>
        <dbReference type="SAM" id="MobiDB-lite"/>
    </source>
</evidence>
<reference evidence="4" key="1">
    <citation type="submission" date="2017-02" db="EMBL/GenBank/DDBJ databases">
        <authorList>
            <person name="Varghese N."/>
            <person name="Submissions S."/>
        </authorList>
    </citation>
    <scope>NUCLEOTIDE SEQUENCE [LARGE SCALE GENOMIC DNA]</scope>
    <source>
        <strain evidence="4">ATCC BAA-34</strain>
    </source>
</reference>
<proteinExistence type="predicted"/>
<dbReference type="RefSeq" id="WP_078789480.1">
    <property type="nucleotide sequence ID" value="NZ_FUWR01000005.1"/>
</dbReference>
<evidence type="ECO:0000313" key="3">
    <source>
        <dbReference type="EMBL" id="SJZ64369.1"/>
    </source>
</evidence>
<name>A0A1T4MBH3_9BACT</name>
<feature type="signal peptide" evidence="2">
    <location>
        <begin position="1"/>
        <end position="20"/>
    </location>
</feature>
<dbReference type="OrthoDB" id="5397582at2"/>
<evidence type="ECO:0000313" key="4">
    <source>
        <dbReference type="Proteomes" id="UP000190102"/>
    </source>
</evidence>
<dbReference type="STRING" id="115783.SAMN02745119_01218"/>